<evidence type="ECO:0000256" key="1">
    <source>
        <dbReference type="SAM" id="MobiDB-lite"/>
    </source>
</evidence>
<organism evidence="2 3">
    <name type="scientific">Porphyra umbilicalis</name>
    <name type="common">Purple laver</name>
    <name type="synonym">Red alga</name>
    <dbReference type="NCBI Taxonomy" id="2786"/>
    <lineage>
        <taxon>Eukaryota</taxon>
        <taxon>Rhodophyta</taxon>
        <taxon>Bangiophyceae</taxon>
        <taxon>Bangiales</taxon>
        <taxon>Bangiaceae</taxon>
        <taxon>Porphyra</taxon>
    </lineage>
</organism>
<name>A0A1X6P1U9_PORUM</name>
<keyword evidence="3" id="KW-1185">Reference proteome</keyword>
<protein>
    <submittedName>
        <fullName evidence="2">Uncharacterized protein</fullName>
    </submittedName>
</protein>
<evidence type="ECO:0000313" key="3">
    <source>
        <dbReference type="Proteomes" id="UP000218209"/>
    </source>
</evidence>
<accession>A0A1X6P1U9</accession>
<sequence>MKLGDMGKRAVEDRKNDEKVNKVMRQEVTAMADEVKSIKKKTSKLVAGLDEANSDIKRTSEGLEALHKDFNPGQSR</sequence>
<reference evidence="2 3" key="1">
    <citation type="submission" date="2017-03" db="EMBL/GenBank/DDBJ databases">
        <title>WGS assembly of Porphyra umbilicalis.</title>
        <authorList>
            <person name="Brawley S.H."/>
            <person name="Blouin N.A."/>
            <person name="Ficko-Blean E."/>
            <person name="Wheeler G.L."/>
            <person name="Lohr M."/>
            <person name="Goodson H.V."/>
            <person name="Jenkins J.W."/>
            <person name="Blaby-Haas C.E."/>
            <person name="Helliwell K.E."/>
            <person name="Chan C."/>
            <person name="Marriage T."/>
            <person name="Bhattacharya D."/>
            <person name="Klein A.S."/>
            <person name="Badis Y."/>
            <person name="Brodie J."/>
            <person name="Cao Y."/>
            <person name="Collen J."/>
            <person name="Dittami S.M."/>
            <person name="Gachon C.M."/>
            <person name="Green B.R."/>
            <person name="Karpowicz S."/>
            <person name="Kim J.W."/>
            <person name="Kudahl U."/>
            <person name="Lin S."/>
            <person name="Michel G."/>
            <person name="Mittag M."/>
            <person name="Olson B.J."/>
            <person name="Pangilinan J."/>
            <person name="Peng Y."/>
            <person name="Qiu H."/>
            <person name="Shu S."/>
            <person name="Singer J.T."/>
            <person name="Smith A.G."/>
            <person name="Sprecher B.N."/>
            <person name="Wagner V."/>
            <person name="Wang W."/>
            <person name="Wang Z.-Y."/>
            <person name="Yan J."/>
            <person name="Yarish C."/>
            <person name="Zoeuner-Riek S."/>
            <person name="Zhuang Y."/>
            <person name="Zou Y."/>
            <person name="Lindquist E.A."/>
            <person name="Grimwood J."/>
            <person name="Barry K."/>
            <person name="Rokhsar D.S."/>
            <person name="Schmutz J."/>
            <person name="Stiller J.W."/>
            <person name="Grossman A.R."/>
            <person name="Prochnik S.E."/>
        </authorList>
    </citation>
    <scope>NUCLEOTIDE SEQUENCE [LARGE SCALE GENOMIC DNA]</scope>
    <source>
        <strain evidence="2">4086291</strain>
    </source>
</reference>
<gene>
    <name evidence="2" type="ORF">BU14_0265s0008</name>
</gene>
<dbReference type="AlphaFoldDB" id="A0A1X6P1U9"/>
<evidence type="ECO:0000313" key="2">
    <source>
        <dbReference type="EMBL" id="OSX74844.1"/>
    </source>
</evidence>
<dbReference type="EMBL" id="KV918928">
    <property type="protein sequence ID" value="OSX74844.1"/>
    <property type="molecule type" value="Genomic_DNA"/>
</dbReference>
<dbReference type="Proteomes" id="UP000218209">
    <property type="component" value="Unassembled WGS sequence"/>
</dbReference>
<proteinExistence type="predicted"/>
<feature type="region of interest" description="Disordered" evidence="1">
    <location>
        <begin position="1"/>
        <end position="22"/>
    </location>
</feature>